<dbReference type="EMBL" id="JYHV01000014">
    <property type="protein sequence ID" value="KJH82885.1"/>
    <property type="molecule type" value="Genomic_DNA"/>
</dbReference>
<evidence type="ECO:0008006" key="4">
    <source>
        <dbReference type="Google" id="ProtNLM"/>
    </source>
</evidence>
<proteinExistence type="predicted"/>
<feature type="transmembrane region" description="Helical" evidence="1">
    <location>
        <begin position="41"/>
        <end position="59"/>
    </location>
</feature>
<name>A0A0D9APD4_STUST</name>
<dbReference type="PROSITE" id="PS51257">
    <property type="entry name" value="PROKAR_LIPOPROTEIN"/>
    <property type="match status" value="1"/>
</dbReference>
<evidence type="ECO:0000313" key="2">
    <source>
        <dbReference type="EMBL" id="KJH82885.1"/>
    </source>
</evidence>
<keyword evidence="1" id="KW-1133">Transmembrane helix</keyword>
<reference evidence="2 3" key="1">
    <citation type="submission" date="2015-02" db="EMBL/GenBank/DDBJ databases">
        <title>Draft genome sequence of Pseudomonas stutzeri NT0128 isolated from wheat (Triticum turgidum) rhizosphere.</title>
        <authorList>
            <person name="Tovi N."/>
            <person name="Frenk S."/>
            <person name="Hadar Y."/>
            <person name="Minz D."/>
        </authorList>
    </citation>
    <scope>NUCLEOTIDE SEQUENCE [LARGE SCALE GENOMIC DNA]</scope>
    <source>
        <strain evidence="2 3">NT0128</strain>
    </source>
</reference>
<organism evidence="2 3">
    <name type="scientific">Stutzerimonas stutzeri</name>
    <name type="common">Pseudomonas stutzeri</name>
    <dbReference type="NCBI Taxonomy" id="316"/>
    <lineage>
        <taxon>Bacteria</taxon>
        <taxon>Pseudomonadati</taxon>
        <taxon>Pseudomonadota</taxon>
        <taxon>Gammaproteobacteria</taxon>
        <taxon>Pseudomonadales</taxon>
        <taxon>Pseudomonadaceae</taxon>
        <taxon>Stutzerimonas</taxon>
    </lineage>
</organism>
<keyword evidence="1" id="KW-0472">Membrane</keyword>
<feature type="transmembrane region" description="Helical" evidence="1">
    <location>
        <begin position="175"/>
        <end position="196"/>
    </location>
</feature>
<protein>
    <recommendedName>
        <fullName evidence="4">Quinol:cytochrome c oxidoreductase quinone-binding subunit 2</fullName>
    </recommendedName>
</protein>
<feature type="transmembrane region" description="Helical" evidence="1">
    <location>
        <begin position="208"/>
        <end position="231"/>
    </location>
</feature>
<feature type="transmembrane region" description="Helical" evidence="1">
    <location>
        <begin position="71"/>
        <end position="94"/>
    </location>
</feature>
<sequence>MSARRVAFVGVGLGVLGLLACLLLTSREAVAASLASLLGLAGIPLGGLCLGLSVALVSGNARDQLWPWTLFSARALPMLALIALPVLAGAGALYEWVGTDEGGFRGFWLAWTSFAVRAVLYLAAWWALAKWVLPLSLNRPAAAGLGLIALVLTTSLAAVDWAMSLDPHFTSSLFGMVWFGRLMLTGIAFCCLLVLSRGRDRSRRDRPGVLRGMLAAAALAWLYLHFMQYLVIWYGNLPEEIRWYQHRTEGVWLWLTWLLGAGQSLVFITLLWPFSQRRPALTALAATTLVLGLVEGVWLSLPGLKAMQPVVLGLALVCAWMAGVGLLALALLPGGMMPRRTP</sequence>
<keyword evidence="1" id="KW-0812">Transmembrane</keyword>
<comment type="caution">
    <text evidence="2">The sequence shown here is derived from an EMBL/GenBank/DDBJ whole genome shotgun (WGS) entry which is preliminary data.</text>
</comment>
<dbReference type="PATRIC" id="fig|316.101.peg.1437"/>
<feature type="transmembrane region" description="Helical" evidence="1">
    <location>
        <begin position="141"/>
        <end position="163"/>
    </location>
</feature>
<accession>A0A0D9APD4</accession>
<dbReference type="PANTHER" id="PTHR43044">
    <property type="match status" value="1"/>
</dbReference>
<gene>
    <name evidence="2" type="ORF">UF78_08600</name>
</gene>
<dbReference type="OrthoDB" id="140980at2"/>
<feature type="transmembrane region" description="Helical" evidence="1">
    <location>
        <begin position="311"/>
        <end position="332"/>
    </location>
</feature>
<feature type="transmembrane region" description="Helical" evidence="1">
    <location>
        <begin position="251"/>
        <end position="274"/>
    </location>
</feature>
<feature type="transmembrane region" description="Helical" evidence="1">
    <location>
        <begin position="281"/>
        <end position="299"/>
    </location>
</feature>
<dbReference type="RefSeq" id="WP_045161701.1">
    <property type="nucleotide sequence ID" value="NZ_JYHV01000014.1"/>
</dbReference>
<dbReference type="AlphaFoldDB" id="A0A0D9APD4"/>
<evidence type="ECO:0000313" key="3">
    <source>
        <dbReference type="Proteomes" id="UP000032487"/>
    </source>
</evidence>
<evidence type="ECO:0000256" key="1">
    <source>
        <dbReference type="SAM" id="Phobius"/>
    </source>
</evidence>
<dbReference type="PANTHER" id="PTHR43044:SF1">
    <property type="entry name" value="QUINOL:CYTOCHROME C OXIDOREDUCTASE QUINONE-BINDING SUBUNIT 2"/>
    <property type="match status" value="1"/>
</dbReference>
<feature type="transmembrane region" description="Helical" evidence="1">
    <location>
        <begin position="106"/>
        <end position="129"/>
    </location>
</feature>
<dbReference type="Proteomes" id="UP000032487">
    <property type="component" value="Unassembled WGS sequence"/>
</dbReference>